<evidence type="ECO:0000313" key="10">
    <source>
        <dbReference type="Proteomes" id="UP000660675"/>
    </source>
</evidence>
<dbReference type="SUPFAM" id="SSF48452">
    <property type="entry name" value="TPR-like"/>
    <property type="match status" value="1"/>
</dbReference>
<dbReference type="Gene3D" id="3.40.50.300">
    <property type="entry name" value="P-loop containing nucleotide triphosphate hydrolases"/>
    <property type="match status" value="1"/>
</dbReference>
<evidence type="ECO:0000256" key="6">
    <source>
        <dbReference type="PROSITE-ProRule" id="PRU01091"/>
    </source>
</evidence>
<evidence type="ECO:0000256" key="4">
    <source>
        <dbReference type="ARBA" id="ARBA00023125"/>
    </source>
</evidence>
<dbReference type="Pfam" id="PF00486">
    <property type="entry name" value="Trans_reg_C"/>
    <property type="match status" value="1"/>
</dbReference>
<feature type="region of interest" description="Disordered" evidence="7">
    <location>
        <begin position="613"/>
        <end position="638"/>
    </location>
</feature>
<feature type="DNA-binding region" description="OmpR/PhoB-type" evidence="6">
    <location>
        <begin position="1"/>
        <end position="94"/>
    </location>
</feature>
<dbReference type="PANTHER" id="PTHR35807:SF1">
    <property type="entry name" value="TRANSCRIPTIONAL REGULATOR REDD"/>
    <property type="match status" value="1"/>
</dbReference>
<dbReference type="SMART" id="SM00862">
    <property type="entry name" value="Trans_reg_C"/>
    <property type="match status" value="1"/>
</dbReference>
<dbReference type="InterPro" id="IPR051677">
    <property type="entry name" value="AfsR-DnrI-RedD_regulator"/>
</dbReference>
<dbReference type="SMART" id="SM01043">
    <property type="entry name" value="BTAD"/>
    <property type="match status" value="1"/>
</dbReference>
<dbReference type="Gene3D" id="1.10.10.10">
    <property type="entry name" value="Winged helix-like DNA-binding domain superfamily/Winged helix DNA-binding domain"/>
    <property type="match status" value="1"/>
</dbReference>
<dbReference type="InterPro" id="IPR036388">
    <property type="entry name" value="WH-like_DNA-bd_sf"/>
</dbReference>
<dbReference type="SUPFAM" id="SSF46894">
    <property type="entry name" value="C-terminal effector domain of the bipartite response regulators"/>
    <property type="match status" value="1"/>
</dbReference>
<keyword evidence="10" id="KW-1185">Reference proteome</keyword>
<dbReference type="InterPro" id="IPR001867">
    <property type="entry name" value="OmpR/PhoB-type_DNA-bd"/>
</dbReference>
<feature type="domain" description="OmpR/PhoB-type" evidence="8">
    <location>
        <begin position="1"/>
        <end position="94"/>
    </location>
</feature>
<dbReference type="CDD" id="cd15831">
    <property type="entry name" value="BTAD"/>
    <property type="match status" value="1"/>
</dbReference>
<evidence type="ECO:0000256" key="2">
    <source>
        <dbReference type="ARBA" id="ARBA00023012"/>
    </source>
</evidence>
<evidence type="ECO:0000256" key="7">
    <source>
        <dbReference type="SAM" id="MobiDB-lite"/>
    </source>
</evidence>
<dbReference type="EMBL" id="BMTF01000003">
    <property type="protein sequence ID" value="GGV77890.1"/>
    <property type="molecule type" value="Genomic_DNA"/>
</dbReference>
<dbReference type="Proteomes" id="UP000660675">
    <property type="component" value="Unassembled WGS sequence"/>
</dbReference>
<name>A0ABQ2VTL9_9ACTN</name>
<organism evidence="9 10">
    <name type="scientific">Streptomyces gelaticus</name>
    <dbReference type="NCBI Taxonomy" id="285446"/>
    <lineage>
        <taxon>Bacteria</taxon>
        <taxon>Bacillati</taxon>
        <taxon>Actinomycetota</taxon>
        <taxon>Actinomycetes</taxon>
        <taxon>Kitasatosporales</taxon>
        <taxon>Streptomycetaceae</taxon>
        <taxon>Streptomyces</taxon>
    </lineage>
</organism>
<dbReference type="PROSITE" id="PS51755">
    <property type="entry name" value="OMPR_PHOB"/>
    <property type="match status" value="1"/>
</dbReference>
<evidence type="ECO:0000256" key="1">
    <source>
        <dbReference type="ARBA" id="ARBA00005820"/>
    </source>
</evidence>
<dbReference type="PANTHER" id="PTHR35807">
    <property type="entry name" value="TRANSCRIPTIONAL REGULATOR REDD-RELATED"/>
    <property type="match status" value="1"/>
</dbReference>
<dbReference type="InterPro" id="IPR027417">
    <property type="entry name" value="P-loop_NTPase"/>
</dbReference>
<evidence type="ECO:0000313" key="9">
    <source>
        <dbReference type="EMBL" id="GGV77890.1"/>
    </source>
</evidence>
<evidence type="ECO:0000256" key="3">
    <source>
        <dbReference type="ARBA" id="ARBA00023015"/>
    </source>
</evidence>
<comment type="similarity">
    <text evidence="1">Belongs to the AfsR/DnrI/RedD regulatory family.</text>
</comment>
<keyword evidence="3" id="KW-0805">Transcription regulation</keyword>
<dbReference type="Pfam" id="PF03704">
    <property type="entry name" value="BTAD"/>
    <property type="match status" value="1"/>
</dbReference>
<reference evidence="10" key="1">
    <citation type="journal article" date="2019" name="Int. J. Syst. Evol. Microbiol.">
        <title>The Global Catalogue of Microorganisms (GCM) 10K type strain sequencing project: providing services to taxonomists for standard genome sequencing and annotation.</title>
        <authorList>
            <consortium name="The Broad Institute Genomics Platform"/>
            <consortium name="The Broad Institute Genome Sequencing Center for Infectious Disease"/>
            <person name="Wu L."/>
            <person name="Ma J."/>
        </authorList>
    </citation>
    <scope>NUCLEOTIDE SEQUENCE [LARGE SCALE GENOMIC DNA]</scope>
    <source>
        <strain evidence="10">JCM 4376</strain>
    </source>
</reference>
<evidence type="ECO:0000256" key="5">
    <source>
        <dbReference type="ARBA" id="ARBA00023163"/>
    </source>
</evidence>
<keyword evidence="5" id="KW-0804">Transcription</keyword>
<dbReference type="InterPro" id="IPR005158">
    <property type="entry name" value="BTAD"/>
</dbReference>
<proteinExistence type="inferred from homology"/>
<dbReference type="InterPro" id="IPR016032">
    <property type="entry name" value="Sig_transdc_resp-reg_C-effctor"/>
</dbReference>
<sequence>MHFAVLGPVEVRGDRGPCEPAFPMSRQVLSLLLVHANQMVPMDSLVEELWGENPPKLARKTVQTHIYHLRKALRNGGGGGARVETEPRGYRIRLEPAQLDLWRFQELCAQGRNALRAGRAEEAAEASRAALTLWRGPAFSGTAVGPLLSAQRARMEDLRMSALEQRIEAERKLGRHRELLSELKGLVLDHPLNEVLTGELMRAAVRSGHRQTALDAYRRLRAAMVEQLGLEPSAEIRELHQGVLEDALVPEPRSAPQTVEASRLSVGLAGSVAPAELPPLTADFTGRRGELARVVAAAGPGGPEAGDTAAVRVVVVMGGVGAGKTATVVQAAHRMRSRYPDGQLFATLHRPDGSAVSPREALTSLLLSSGHPGQWLPEGVEDLARLYRSWTSQRRMLVVLDDAYCPQQARPLLPSSPGCAVLITSRWRLEGLPGAVTRVPLAGLPREEAVALLGKVAGEERIAREQQEAAELARLYGGLPLALRALGERLAARADLSVGSLLRRARREEERLRLLQGPQSDFLARLGQAHLRLPEPERELLALLCRLPGPVREAELSSAMERSGLCAGDLGHLVESLSSSHFLELRECGEDPAHAVPDLVRLALCRSLRVRETEATPPAPGPGPTDLRMPPVLAGVSR</sequence>
<dbReference type="InterPro" id="IPR011990">
    <property type="entry name" value="TPR-like_helical_dom_sf"/>
</dbReference>
<protein>
    <recommendedName>
        <fullName evidence="8">OmpR/PhoB-type domain-containing protein</fullName>
    </recommendedName>
</protein>
<comment type="caution">
    <text evidence="9">The sequence shown here is derived from an EMBL/GenBank/DDBJ whole genome shotgun (WGS) entry which is preliminary data.</text>
</comment>
<evidence type="ECO:0000259" key="8">
    <source>
        <dbReference type="PROSITE" id="PS51755"/>
    </source>
</evidence>
<dbReference type="SUPFAM" id="SSF52540">
    <property type="entry name" value="P-loop containing nucleoside triphosphate hydrolases"/>
    <property type="match status" value="1"/>
</dbReference>
<gene>
    <name evidence="9" type="ORF">GCM10015535_11850</name>
</gene>
<dbReference type="Gene3D" id="1.25.40.10">
    <property type="entry name" value="Tetratricopeptide repeat domain"/>
    <property type="match status" value="1"/>
</dbReference>
<dbReference type="PRINTS" id="PR00364">
    <property type="entry name" value="DISEASERSIST"/>
</dbReference>
<accession>A0ABQ2VTL9</accession>
<keyword evidence="4 6" id="KW-0238">DNA-binding</keyword>
<keyword evidence="2" id="KW-0902">Two-component regulatory system</keyword>